<organism evidence="1 2">
    <name type="scientific">Luteimonas soli</name>
    <dbReference type="NCBI Taxonomy" id="1648966"/>
    <lineage>
        <taxon>Bacteria</taxon>
        <taxon>Pseudomonadati</taxon>
        <taxon>Pseudomonadota</taxon>
        <taxon>Gammaproteobacteria</taxon>
        <taxon>Lysobacterales</taxon>
        <taxon>Lysobacteraceae</taxon>
        <taxon>Luteimonas</taxon>
    </lineage>
</organism>
<evidence type="ECO:0000313" key="2">
    <source>
        <dbReference type="Proteomes" id="UP001595705"/>
    </source>
</evidence>
<accession>A0ABV7XMR9</accession>
<keyword evidence="2" id="KW-1185">Reference proteome</keyword>
<reference evidence="2" key="1">
    <citation type="journal article" date="2019" name="Int. J. Syst. Evol. Microbiol.">
        <title>The Global Catalogue of Microorganisms (GCM) 10K type strain sequencing project: providing services to taxonomists for standard genome sequencing and annotation.</title>
        <authorList>
            <consortium name="The Broad Institute Genomics Platform"/>
            <consortium name="The Broad Institute Genome Sequencing Center for Infectious Disease"/>
            <person name="Wu L."/>
            <person name="Ma J."/>
        </authorList>
    </citation>
    <scope>NUCLEOTIDE SEQUENCE [LARGE SCALE GENOMIC DNA]</scope>
    <source>
        <strain evidence="2">KCTC 42441</strain>
    </source>
</reference>
<evidence type="ECO:0000313" key="1">
    <source>
        <dbReference type="EMBL" id="MFC3716317.1"/>
    </source>
</evidence>
<dbReference type="Proteomes" id="UP001595705">
    <property type="component" value="Unassembled WGS sequence"/>
</dbReference>
<dbReference type="EMBL" id="JBHRYA010000007">
    <property type="protein sequence ID" value="MFC3716317.1"/>
    <property type="molecule type" value="Genomic_DNA"/>
</dbReference>
<proteinExistence type="predicted"/>
<name>A0ABV7XMR9_9GAMM</name>
<sequence length="87" mass="9522">MTSGKYDRSIELRCPTCGGTQFEFDDADDTASVKCTSCSLVISREDLISANGDNIGAHVEQIKDDVAADLRKQLQDAFKGSKMFKVK</sequence>
<gene>
    <name evidence="1" type="ORF">ACFONC_09140</name>
</gene>
<comment type="caution">
    <text evidence="1">The sequence shown here is derived from an EMBL/GenBank/DDBJ whole genome shotgun (WGS) entry which is preliminary data.</text>
</comment>
<evidence type="ECO:0008006" key="3">
    <source>
        <dbReference type="Google" id="ProtNLM"/>
    </source>
</evidence>
<dbReference type="RefSeq" id="WP_386743414.1">
    <property type="nucleotide sequence ID" value="NZ_JBHRYA010000007.1"/>
</dbReference>
<dbReference type="Gene3D" id="2.20.25.10">
    <property type="match status" value="1"/>
</dbReference>
<protein>
    <recommendedName>
        <fullName evidence="3">TFIIB-type domain-containing protein</fullName>
    </recommendedName>
</protein>